<name>A0AAV5B002_9FLAO</name>
<sequence>MTAKDTLKQWFSNLKKPTQAHFWAWLDSFWHKSEKIPMSQIEGLDKALQNTAPATQIENHFSDNQAHKELFDIVKVQIDQIKTILNSDDTELDQLQEIVNYIKQNKQVLSTLTISNIAGLVEALADKANATHHHDDTYIKINALADWVKENNPPVVTWNDILRKPVSLSYETDLRLFLRGDWHRDKTILWDNNQTLIVNENSSYNASLKNEESDNYIVTFIKLGSGSISINSFMNMRQIAPQGTEITGQAGSSAVMIVDFVRKIQIIRIANL</sequence>
<dbReference type="RefSeq" id="WP_264846292.1">
    <property type="nucleotide sequence ID" value="NZ_BPMA01000019.1"/>
</dbReference>
<protein>
    <submittedName>
        <fullName evidence="1">Uncharacterized protein</fullName>
    </submittedName>
</protein>
<gene>
    <name evidence="1" type="ORF">RCZ15_23710</name>
    <name evidence="2" type="ORF">RCZ16_25220</name>
</gene>
<reference evidence="1 4" key="1">
    <citation type="submission" date="2021-11" db="EMBL/GenBank/DDBJ databases">
        <title>Draft genome sequence of Capnocytophaga sp. strain KC07075 isolated from cat oral cavity.</title>
        <authorList>
            <person name="Suzuki M."/>
            <person name="Imaoka K."/>
            <person name="Kimura M."/>
            <person name="Morikawa S."/>
            <person name="Maeda K."/>
        </authorList>
    </citation>
    <scope>NUCLEOTIDE SEQUENCE</scope>
    <source>
        <strain evidence="1">KC07075</strain>
        <strain evidence="2 4">KC07079</strain>
    </source>
</reference>
<keyword evidence="4" id="KW-1185">Reference proteome</keyword>
<dbReference type="Proteomes" id="UP001207736">
    <property type="component" value="Unassembled WGS sequence"/>
</dbReference>
<evidence type="ECO:0000313" key="1">
    <source>
        <dbReference type="EMBL" id="GJM51398.1"/>
    </source>
</evidence>
<comment type="caution">
    <text evidence="1">The sequence shown here is derived from an EMBL/GenBank/DDBJ whole genome shotgun (WGS) entry which is preliminary data.</text>
</comment>
<evidence type="ECO:0000313" key="3">
    <source>
        <dbReference type="Proteomes" id="UP001207736"/>
    </source>
</evidence>
<dbReference type="Proteomes" id="UP001208692">
    <property type="component" value="Unassembled WGS sequence"/>
</dbReference>
<proteinExistence type="predicted"/>
<dbReference type="EMBL" id="BQKA01000053">
    <property type="protein sequence ID" value="GJM51398.1"/>
    <property type="molecule type" value="Genomic_DNA"/>
</dbReference>
<evidence type="ECO:0000313" key="2">
    <source>
        <dbReference type="EMBL" id="GJM54206.1"/>
    </source>
</evidence>
<accession>A0AAV5B002</accession>
<dbReference type="EMBL" id="BQKB01000071">
    <property type="protein sequence ID" value="GJM54206.1"/>
    <property type="molecule type" value="Genomic_DNA"/>
</dbReference>
<evidence type="ECO:0000313" key="4">
    <source>
        <dbReference type="Proteomes" id="UP001208692"/>
    </source>
</evidence>
<organism evidence="1 3">
    <name type="scientific">Capnocytophaga catalasegens</name>
    <dbReference type="NCBI Taxonomy" id="1004260"/>
    <lineage>
        <taxon>Bacteria</taxon>
        <taxon>Pseudomonadati</taxon>
        <taxon>Bacteroidota</taxon>
        <taxon>Flavobacteriia</taxon>
        <taxon>Flavobacteriales</taxon>
        <taxon>Flavobacteriaceae</taxon>
        <taxon>Capnocytophaga</taxon>
    </lineage>
</organism>
<dbReference type="AlphaFoldDB" id="A0AAV5B002"/>